<dbReference type="Proteomes" id="UP001168098">
    <property type="component" value="Unassembled WGS sequence"/>
</dbReference>
<feature type="chain" id="PRO_5041228781" evidence="1">
    <location>
        <begin position="17"/>
        <end position="66"/>
    </location>
</feature>
<keyword evidence="1" id="KW-0732">Signal</keyword>
<comment type="caution">
    <text evidence="2">The sequence shown here is derived from an EMBL/GenBank/DDBJ whole genome shotgun (WGS) entry which is preliminary data.</text>
</comment>
<reference evidence="2 3" key="1">
    <citation type="journal article" date="2023" name="BMC Biotechnol.">
        <title>Vitis rotundifolia cv Carlos genome sequencing.</title>
        <authorList>
            <person name="Huff M."/>
            <person name="Hulse-Kemp A."/>
            <person name="Scheffler B."/>
            <person name="Youngblood R."/>
            <person name="Simpson S."/>
            <person name="Babiker E."/>
            <person name="Staton M."/>
        </authorList>
    </citation>
    <scope>NUCLEOTIDE SEQUENCE [LARGE SCALE GENOMIC DNA]</scope>
    <source>
        <tissue evidence="2">Leaf</tissue>
    </source>
</reference>
<evidence type="ECO:0000313" key="2">
    <source>
        <dbReference type="EMBL" id="KAJ9682366.1"/>
    </source>
</evidence>
<keyword evidence="3" id="KW-1185">Reference proteome</keyword>
<organism evidence="2 3">
    <name type="scientific">Vitis rotundifolia</name>
    <name type="common">Muscadine grape</name>
    <dbReference type="NCBI Taxonomy" id="103349"/>
    <lineage>
        <taxon>Eukaryota</taxon>
        <taxon>Viridiplantae</taxon>
        <taxon>Streptophyta</taxon>
        <taxon>Embryophyta</taxon>
        <taxon>Tracheophyta</taxon>
        <taxon>Spermatophyta</taxon>
        <taxon>Magnoliopsida</taxon>
        <taxon>eudicotyledons</taxon>
        <taxon>Gunneridae</taxon>
        <taxon>Pentapetalae</taxon>
        <taxon>rosids</taxon>
        <taxon>Vitales</taxon>
        <taxon>Vitaceae</taxon>
        <taxon>Viteae</taxon>
        <taxon>Vitis</taxon>
    </lineage>
</organism>
<evidence type="ECO:0000313" key="3">
    <source>
        <dbReference type="Proteomes" id="UP001168098"/>
    </source>
</evidence>
<dbReference type="EMBL" id="JARBHA010000014">
    <property type="protein sequence ID" value="KAJ9682366.1"/>
    <property type="molecule type" value="Genomic_DNA"/>
</dbReference>
<gene>
    <name evidence="2" type="ORF">PVL29_018312</name>
</gene>
<sequence>MLCNSVGFNWLACLAATKLEMGFGWQKDEGFPTRGDDDSGRKKKKLNLTVWRESSDSSDSRIGPPI</sequence>
<evidence type="ECO:0000256" key="1">
    <source>
        <dbReference type="SAM" id="SignalP"/>
    </source>
</evidence>
<name>A0AA38Z4Q6_VITRO</name>
<feature type="signal peptide" evidence="1">
    <location>
        <begin position="1"/>
        <end position="16"/>
    </location>
</feature>
<dbReference type="AlphaFoldDB" id="A0AA38Z4Q6"/>
<protein>
    <submittedName>
        <fullName evidence="2">Uncharacterized protein</fullName>
    </submittedName>
</protein>
<accession>A0AA38Z4Q6</accession>
<proteinExistence type="predicted"/>